<dbReference type="EMBL" id="LGTZ01002525">
    <property type="protein sequence ID" value="OJD13014.1"/>
    <property type="molecule type" value="Genomic_DNA"/>
</dbReference>
<sequence>MGVYRVAILATRIKIMQHFQQFYRTYPLLRGHLTILMPTRVTQNATLRPERISFSRFLTGKRINSPRPYSG</sequence>
<dbReference type="Proteomes" id="UP000242791">
    <property type="component" value="Unassembled WGS sequence"/>
</dbReference>
<evidence type="ECO:0000313" key="2">
    <source>
        <dbReference type="Proteomes" id="UP000242791"/>
    </source>
</evidence>
<accession>A0A1J9PAD0</accession>
<keyword evidence="2" id="KW-1185">Reference proteome</keyword>
<protein>
    <submittedName>
        <fullName evidence="1">Uncharacterized protein</fullName>
    </submittedName>
</protein>
<organism evidence="1 2">
    <name type="scientific">Blastomyces percursus</name>
    <dbReference type="NCBI Taxonomy" id="1658174"/>
    <lineage>
        <taxon>Eukaryota</taxon>
        <taxon>Fungi</taxon>
        <taxon>Dikarya</taxon>
        <taxon>Ascomycota</taxon>
        <taxon>Pezizomycotina</taxon>
        <taxon>Eurotiomycetes</taxon>
        <taxon>Eurotiomycetidae</taxon>
        <taxon>Onygenales</taxon>
        <taxon>Ajellomycetaceae</taxon>
        <taxon>Blastomyces</taxon>
    </lineage>
</organism>
<comment type="caution">
    <text evidence="1">The sequence shown here is derived from an EMBL/GenBank/DDBJ whole genome shotgun (WGS) entry which is preliminary data.</text>
</comment>
<evidence type="ECO:0000313" key="1">
    <source>
        <dbReference type="EMBL" id="OJD13014.1"/>
    </source>
</evidence>
<reference evidence="1 2" key="1">
    <citation type="submission" date="2015-08" db="EMBL/GenBank/DDBJ databases">
        <title>Emmonsia species relationships and genome sequence.</title>
        <authorList>
            <person name="Cuomo C.A."/>
            <person name="Schwartz I.S."/>
            <person name="Kenyon C."/>
            <person name="De Hoog G.S."/>
            <person name="Govender N.P."/>
            <person name="Botha A."/>
            <person name="Moreno L."/>
            <person name="De Vries M."/>
            <person name="Munoz J.F."/>
            <person name="Stielow J.B."/>
        </authorList>
    </citation>
    <scope>NUCLEOTIDE SEQUENCE [LARGE SCALE GENOMIC DNA]</scope>
    <source>
        <strain evidence="1 2">EI222</strain>
    </source>
</reference>
<name>A0A1J9PAD0_9EURO</name>
<gene>
    <name evidence="1" type="ORF">ACJ73_09261</name>
</gene>
<dbReference type="VEuPathDB" id="FungiDB:ACJ73_09261"/>
<proteinExistence type="predicted"/>
<dbReference type="AlphaFoldDB" id="A0A1J9PAD0"/>